<dbReference type="Proteomes" id="UP000012589">
    <property type="component" value="Unassembled WGS sequence"/>
</dbReference>
<evidence type="ECO:0000313" key="1">
    <source>
        <dbReference type="EMBL" id="EMZ22583.1"/>
    </source>
</evidence>
<accession>N2A816</accession>
<name>N2A816_9FIRM</name>
<sequence>MNSGTVEGKTVRSFMFFSYQADKLKGDIMAKSKEIWIRFSDTETYSENEDKLLSILSNASGNCVVK</sequence>
<organism evidence="1 2">
    <name type="scientific">Eubacterium plexicaudatum ASF492</name>
    <dbReference type="NCBI Taxonomy" id="1235802"/>
    <lineage>
        <taxon>Bacteria</taxon>
        <taxon>Bacillati</taxon>
        <taxon>Bacillota</taxon>
        <taxon>Clostridia</taxon>
        <taxon>Eubacteriales</taxon>
        <taxon>Eubacteriaceae</taxon>
        <taxon>Eubacterium</taxon>
    </lineage>
</organism>
<protein>
    <submittedName>
        <fullName evidence="1">Uncharacterized protein</fullName>
    </submittedName>
</protein>
<comment type="caution">
    <text evidence="1">The sequence shown here is derived from an EMBL/GenBank/DDBJ whole genome shotgun (WGS) entry which is preliminary data.</text>
</comment>
<gene>
    <name evidence="1" type="ORF">C823_03964</name>
</gene>
<evidence type="ECO:0000313" key="2">
    <source>
        <dbReference type="Proteomes" id="UP000012589"/>
    </source>
</evidence>
<proteinExistence type="predicted"/>
<dbReference type="PATRIC" id="fig|1235802.3.peg.4194"/>
<dbReference type="eggNOG" id="ENOG502ZGDX">
    <property type="taxonomic scope" value="Bacteria"/>
</dbReference>
<dbReference type="AlphaFoldDB" id="N2A816"/>
<keyword evidence="2" id="KW-1185">Reference proteome</keyword>
<reference evidence="1 2" key="1">
    <citation type="journal article" date="2014" name="Genome Announc.">
        <title>Draft genome sequences of the altered schaedler flora, a defined bacterial community from gnotobiotic mice.</title>
        <authorList>
            <person name="Wannemuehler M.J."/>
            <person name="Overstreet A.M."/>
            <person name="Ward D.V."/>
            <person name="Phillips G.J."/>
        </authorList>
    </citation>
    <scope>NUCLEOTIDE SEQUENCE [LARGE SCALE GENOMIC DNA]</scope>
    <source>
        <strain evidence="1 2">ASF492</strain>
    </source>
</reference>
<dbReference type="EMBL" id="AQFT01000120">
    <property type="protein sequence ID" value="EMZ22583.1"/>
    <property type="molecule type" value="Genomic_DNA"/>
</dbReference>
<dbReference type="HOGENOM" id="CLU_2824691_0_0_9"/>